<keyword evidence="10" id="KW-1185">Reference proteome</keyword>
<name>A0A1Y2G947_9FUNG</name>
<organism evidence="9 10">
    <name type="scientific">Lobosporangium transversale</name>
    <dbReference type="NCBI Taxonomy" id="64571"/>
    <lineage>
        <taxon>Eukaryota</taxon>
        <taxon>Fungi</taxon>
        <taxon>Fungi incertae sedis</taxon>
        <taxon>Mucoromycota</taxon>
        <taxon>Mortierellomycotina</taxon>
        <taxon>Mortierellomycetes</taxon>
        <taxon>Mortierellales</taxon>
        <taxon>Mortierellaceae</taxon>
        <taxon>Lobosporangium</taxon>
    </lineage>
</organism>
<evidence type="ECO:0000256" key="7">
    <source>
        <dbReference type="SAM" id="Phobius"/>
    </source>
</evidence>
<keyword evidence="2" id="KW-0813">Transport</keyword>
<dbReference type="RefSeq" id="XP_021876157.1">
    <property type="nucleotide sequence ID" value="XM_022029505.1"/>
</dbReference>
<dbReference type="OrthoDB" id="10021397at2759"/>
<dbReference type="SUPFAM" id="SSF103473">
    <property type="entry name" value="MFS general substrate transporter"/>
    <property type="match status" value="1"/>
</dbReference>
<dbReference type="Gene3D" id="1.20.1250.20">
    <property type="entry name" value="MFS general substrate transporter like domains"/>
    <property type="match status" value="1"/>
</dbReference>
<dbReference type="PRINTS" id="PR01036">
    <property type="entry name" value="TCRTETB"/>
</dbReference>
<dbReference type="PANTHER" id="PTHR23501:SF191">
    <property type="entry name" value="VACUOLAR BASIC AMINO ACID TRANSPORTER 4"/>
    <property type="match status" value="1"/>
</dbReference>
<dbReference type="InterPro" id="IPR036259">
    <property type="entry name" value="MFS_trans_sf"/>
</dbReference>
<dbReference type="CDD" id="cd17502">
    <property type="entry name" value="MFS_Azr1_MDR_like"/>
    <property type="match status" value="1"/>
</dbReference>
<feature type="transmembrane region" description="Helical" evidence="7">
    <location>
        <begin position="79"/>
        <end position="102"/>
    </location>
</feature>
<dbReference type="GO" id="GO:0005886">
    <property type="term" value="C:plasma membrane"/>
    <property type="evidence" value="ECO:0007669"/>
    <property type="project" value="TreeGrafter"/>
</dbReference>
<dbReference type="GO" id="GO:0022857">
    <property type="term" value="F:transmembrane transporter activity"/>
    <property type="evidence" value="ECO:0007669"/>
    <property type="project" value="InterPro"/>
</dbReference>
<dbReference type="InParanoid" id="A0A1Y2G947"/>
<gene>
    <name evidence="9" type="ORF">BCR41DRAFT_414845</name>
</gene>
<evidence type="ECO:0000313" key="10">
    <source>
        <dbReference type="Proteomes" id="UP000193648"/>
    </source>
</evidence>
<dbReference type="GeneID" id="33571348"/>
<proteinExistence type="predicted"/>
<dbReference type="GO" id="GO:0012505">
    <property type="term" value="C:endomembrane system"/>
    <property type="evidence" value="ECO:0007669"/>
    <property type="project" value="UniProtKB-SubCell"/>
</dbReference>
<evidence type="ECO:0000313" key="9">
    <source>
        <dbReference type="EMBL" id="ORZ01860.1"/>
    </source>
</evidence>
<evidence type="ECO:0000256" key="3">
    <source>
        <dbReference type="ARBA" id="ARBA00022692"/>
    </source>
</evidence>
<dbReference type="Pfam" id="PF07690">
    <property type="entry name" value="MFS_1"/>
    <property type="match status" value="1"/>
</dbReference>
<feature type="transmembrane region" description="Helical" evidence="7">
    <location>
        <begin position="55"/>
        <end position="73"/>
    </location>
</feature>
<dbReference type="Proteomes" id="UP000193648">
    <property type="component" value="Unassembled WGS sequence"/>
</dbReference>
<feature type="transmembrane region" description="Helical" evidence="7">
    <location>
        <begin position="285"/>
        <end position="305"/>
    </location>
</feature>
<feature type="transmembrane region" description="Helical" evidence="7">
    <location>
        <begin position="114"/>
        <end position="134"/>
    </location>
</feature>
<dbReference type="FunCoup" id="A0A1Y2G947">
    <property type="interactions" value="35"/>
</dbReference>
<feature type="transmembrane region" description="Helical" evidence="7">
    <location>
        <begin position="317"/>
        <end position="336"/>
    </location>
</feature>
<dbReference type="AlphaFoldDB" id="A0A1Y2G947"/>
<sequence length="528" mass="57522">MAALDSNIASIALPRIGTEFRGSNRIELAFTCYVITFNAFQGLYGKMSNVFGRKLTVLVAIAIFATGSFLSGASQSMNMFLICRAVAGAGVGGIFSLTYIIIADLVSIRDRGKFQGFISGVFAIAALVGPALGGAFVDKLSWRWCFWIQVGLAVVTVPIMLITLKLPRPRGTIWDKIKSIDWTGTLLMALVAVFSLLPTNLGGNLYPWNSALVIVMYSLVLPTITAFLYVEAKCADQPIVPPYLWRNRNVVVLLSINVFMGMTFWSLTFYLPIYFQIIEHETATVAGLTMIPLEAGIFISSNIAGALATKFGKFKPSLFLGTGIAVIGVGLCLVMANTSSKVFHVVTLFICGLGIGPLFPCLIIAIQAAVERKDLAIVSALLSFFRMTGSGFGVAINGALFQNRLSNSLKASSVPREWAELATVSAHKIIEIPAEYRGIVEKIYLDSMKTVFKAMIPMTGMMFILTFGIQHVRLDPKTTTPTNPQQQQGKKKDRNEDSDDENMEVVVSDIDVVSVREQNKEAVDARSK</sequence>
<evidence type="ECO:0000256" key="4">
    <source>
        <dbReference type="ARBA" id="ARBA00022989"/>
    </source>
</evidence>
<feature type="transmembrane region" description="Helical" evidence="7">
    <location>
        <begin position="342"/>
        <end position="365"/>
    </location>
</feature>
<feature type="domain" description="Major facilitator superfamily (MFS) profile" evidence="8">
    <location>
        <begin position="1"/>
        <end position="437"/>
    </location>
</feature>
<dbReference type="InterPro" id="IPR011701">
    <property type="entry name" value="MFS"/>
</dbReference>
<protein>
    <submittedName>
        <fullName evidence="9">Major facilitator superfamily domain-containing protein</fullName>
    </submittedName>
</protein>
<dbReference type="InterPro" id="IPR020846">
    <property type="entry name" value="MFS_dom"/>
</dbReference>
<feature type="transmembrane region" description="Helical" evidence="7">
    <location>
        <begin position="210"/>
        <end position="230"/>
    </location>
</feature>
<dbReference type="PANTHER" id="PTHR23501">
    <property type="entry name" value="MAJOR FACILITATOR SUPERFAMILY"/>
    <property type="match status" value="1"/>
</dbReference>
<feature type="transmembrane region" description="Helical" evidence="7">
    <location>
        <begin position="250"/>
        <end position="273"/>
    </location>
</feature>
<keyword evidence="4 7" id="KW-1133">Transmembrane helix</keyword>
<dbReference type="Gene3D" id="1.20.1720.10">
    <property type="entry name" value="Multidrug resistance protein D"/>
    <property type="match status" value="1"/>
</dbReference>
<evidence type="ECO:0000256" key="1">
    <source>
        <dbReference type="ARBA" id="ARBA00004127"/>
    </source>
</evidence>
<dbReference type="STRING" id="64571.A0A1Y2G947"/>
<feature type="transmembrane region" description="Helical" evidence="7">
    <location>
        <begin position="451"/>
        <end position="469"/>
    </location>
</feature>
<keyword evidence="5 7" id="KW-0472">Membrane</keyword>
<comment type="subcellular location">
    <subcellularLocation>
        <location evidence="1">Endomembrane system</location>
        <topology evidence="1">Multi-pass membrane protein</topology>
    </subcellularLocation>
</comment>
<dbReference type="PROSITE" id="PS50850">
    <property type="entry name" value="MFS"/>
    <property type="match status" value="1"/>
</dbReference>
<evidence type="ECO:0000259" key="8">
    <source>
        <dbReference type="PROSITE" id="PS50850"/>
    </source>
</evidence>
<feature type="transmembrane region" description="Helical" evidence="7">
    <location>
        <begin position="179"/>
        <end position="198"/>
    </location>
</feature>
<dbReference type="EMBL" id="MCFF01000063">
    <property type="protein sequence ID" value="ORZ01860.1"/>
    <property type="molecule type" value="Genomic_DNA"/>
</dbReference>
<accession>A0A1Y2G947</accession>
<feature type="transmembrane region" description="Helical" evidence="7">
    <location>
        <begin position="146"/>
        <end position="167"/>
    </location>
</feature>
<evidence type="ECO:0000256" key="2">
    <source>
        <dbReference type="ARBA" id="ARBA00022448"/>
    </source>
</evidence>
<comment type="caution">
    <text evidence="9">The sequence shown here is derived from an EMBL/GenBank/DDBJ whole genome shotgun (WGS) entry which is preliminary data.</text>
</comment>
<keyword evidence="3 7" id="KW-0812">Transmembrane</keyword>
<feature type="region of interest" description="Disordered" evidence="6">
    <location>
        <begin position="475"/>
        <end position="503"/>
    </location>
</feature>
<evidence type="ECO:0000256" key="5">
    <source>
        <dbReference type="ARBA" id="ARBA00023136"/>
    </source>
</evidence>
<reference evidence="9 10" key="1">
    <citation type="submission" date="2016-07" db="EMBL/GenBank/DDBJ databases">
        <title>Pervasive Adenine N6-methylation of Active Genes in Fungi.</title>
        <authorList>
            <consortium name="DOE Joint Genome Institute"/>
            <person name="Mondo S.J."/>
            <person name="Dannebaum R.O."/>
            <person name="Kuo R.C."/>
            <person name="Labutti K."/>
            <person name="Haridas S."/>
            <person name="Kuo A."/>
            <person name="Salamov A."/>
            <person name="Ahrendt S.R."/>
            <person name="Lipzen A."/>
            <person name="Sullivan W."/>
            <person name="Andreopoulos W.B."/>
            <person name="Clum A."/>
            <person name="Lindquist E."/>
            <person name="Daum C."/>
            <person name="Ramamoorthy G.K."/>
            <person name="Gryganskyi A."/>
            <person name="Culley D."/>
            <person name="Magnuson J.K."/>
            <person name="James T.Y."/>
            <person name="O'Malley M.A."/>
            <person name="Stajich J.E."/>
            <person name="Spatafora J.W."/>
            <person name="Visel A."/>
            <person name="Grigoriev I.V."/>
        </authorList>
    </citation>
    <scope>NUCLEOTIDE SEQUENCE [LARGE SCALE GENOMIC DNA]</scope>
    <source>
        <strain evidence="9 10">NRRL 3116</strain>
    </source>
</reference>
<feature type="compositionally biased region" description="Low complexity" evidence="6">
    <location>
        <begin position="477"/>
        <end position="488"/>
    </location>
</feature>
<feature type="transmembrane region" description="Helical" evidence="7">
    <location>
        <begin position="377"/>
        <end position="400"/>
    </location>
</feature>
<evidence type="ECO:0000256" key="6">
    <source>
        <dbReference type="SAM" id="MobiDB-lite"/>
    </source>
</evidence>